<keyword evidence="2" id="KW-0677">Repeat</keyword>
<dbReference type="OrthoDB" id="10250458at2759"/>
<dbReference type="InterPro" id="IPR016024">
    <property type="entry name" value="ARM-type_fold"/>
</dbReference>
<dbReference type="Proteomes" id="UP000757232">
    <property type="component" value="Unassembled WGS sequence"/>
</dbReference>
<comment type="caution">
    <text evidence="5">The sequence shown here is derived from an EMBL/GenBank/DDBJ whole genome shotgun (WGS) entry which is preliminary data.</text>
</comment>
<feature type="region of interest" description="Disordered" evidence="3">
    <location>
        <begin position="213"/>
        <end position="263"/>
    </location>
</feature>
<dbReference type="InterPro" id="IPR011989">
    <property type="entry name" value="ARM-like"/>
</dbReference>
<evidence type="ECO:0000256" key="3">
    <source>
        <dbReference type="SAM" id="MobiDB-lite"/>
    </source>
</evidence>
<dbReference type="Gene3D" id="1.25.10.10">
    <property type="entry name" value="Leucine-rich Repeat Variant"/>
    <property type="match status" value="1"/>
</dbReference>
<dbReference type="SUPFAM" id="SSF48371">
    <property type="entry name" value="ARM repeat"/>
    <property type="match status" value="1"/>
</dbReference>
<feature type="compositionally biased region" description="Polar residues" evidence="3">
    <location>
        <begin position="1"/>
        <end position="16"/>
    </location>
</feature>
<keyword evidence="6" id="KW-1185">Reference proteome</keyword>
<dbReference type="Pfam" id="PF08609">
    <property type="entry name" value="Fes1"/>
    <property type="match status" value="1"/>
</dbReference>
<feature type="compositionally biased region" description="Low complexity" evidence="3">
    <location>
        <begin position="215"/>
        <end position="226"/>
    </location>
</feature>
<proteinExistence type="inferred from homology"/>
<evidence type="ECO:0000313" key="5">
    <source>
        <dbReference type="EMBL" id="OCB84148.1"/>
    </source>
</evidence>
<evidence type="ECO:0000256" key="2">
    <source>
        <dbReference type="ARBA" id="ARBA00022737"/>
    </source>
</evidence>
<feature type="domain" description="Nucleotide exchange factor Fes1" evidence="4">
    <location>
        <begin position="1"/>
        <end position="87"/>
    </location>
</feature>
<dbReference type="GO" id="GO:0000774">
    <property type="term" value="F:adenyl-nucleotide exchange factor activity"/>
    <property type="evidence" value="ECO:0007669"/>
    <property type="project" value="TreeGrafter"/>
</dbReference>
<dbReference type="InterPro" id="IPR013918">
    <property type="entry name" value="Nucleotide_exch_fac_Fes1"/>
</dbReference>
<protein>
    <submittedName>
        <fullName evidence="5">Nucleotide exchange factors-like protein</fullName>
    </submittedName>
</protein>
<reference evidence="5" key="1">
    <citation type="submission" date="2016-06" db="EMBL/GenBank/DDBJ databases">
        <title>Draft Genome sequence of the fungus Inonotus baumii.</title>
        <authorList>
            <person name="Zhu H."/>
            <person name="Lin W."/>
        </authorList>
    </citation>
    <scope>NUCLEOTIDE SEQUENCE</scope>
    <source>
        <strain evidence="5">821</strain>
    </source>
</reference>
<evidence type="ECO:0000313" key="6">
    <source>
        <dbReference type="Proteomes" id="UP000757232"/>
    </source>
</evidence>
<dbReference type="PANTHER" id="PTHR19316">
    <property type="entry name" value="PROTEIN FOLDING REGULATOR"/>
    <property type="match status" value="1"/>
</dbReference>
<organism evidence="5 6">
    <name type="scientific">Sanghuangporus baumii</name>
    <name type="common">Phellinus baumii</name>
    <dbReference type="NCBI Taxonomy" id="108892"/>
    <lineage>
        <taxon>Eukaryota</taxon>
        <taxon>Fungi</taxon>
        <taxon>Dikarya</taxon>
        <taxon>Basidiomycota</taxon>
        <taxon>Agaricomycotina</taxon>
        <taxon>Agaricomycetes</taxon>
        <taxon>Hymenochaetales</taxon>
        <taxon>Hymenochaetaceae</taxon>
        <taxon>Sanghuangporus</taxon>
    </lineage>
</organism>
<feature type="compositionally biased region" description="Low complexity" evidence="3">
    <location>
        <begin position="20"/>
        <end position="32"/>
    </location>
</feature>
<feature type="region of interest" description="Disordered" evidence="3">
    <location>
        <begin position="1"/>
        <end position="35"/>
    </location>
</feature>
<dbReference type="InterPro" id="IPR050693">
    <property type="entry name" value="Hsp70_NEF-Inhibitors"/>
</dbReference>
<name>A0A9Q5HQJ2_SANBA</name>
<sequence>MQSLLRWSIENSQSGQDGAPQSEQQQSQQPRQFDSEIIDAIMGRPDSELMKEALEKAMNEQSSEDTKLQALDDFEMLIEQIDNANNIEKMGMWPTIQSLLSSDESSDAIRAAVLWIIGTAVQNNPAAQNAYLSLPESPLSSILSRLSPNESSSETRSKAVYALSGLLKHNALAVKLLEDSGGWKILKAALEDPDITVRRKAVFLLGSLLLPSAQPSSGSTSGPPSTRLHGPGVPGANTPAPREHPNSHAGMTAESTATSAVTSSALQEHGISGDLVQALVNPLPHGKDGDQEGDEDLEEKLVRLFFTYMTSAGGHLRQGDKETLLKWIQDRRRKGENWDLQPQEVDDLQKSLSS</sequence>
<evidence type="ECO:0000256" key="1">
    <source>
        <dbReference type="ARBA" id="ARBA00011045"/>
    </source>
</evidence>
<evidence type="ECO:0000259" key="4">
    <source>
        <dbReference type="Pfam" id="PF08609"/>
    </source>
</evidence>
<gene>
    <name evidence="5" type="ORF">A7U60_g8824</name>
</gene>
<comment type="similarity">
    <text evidence="1">Belongs to the FES1 family.</text>
</comment>
<feature type="compositionally biased region" description="Low complexity" evidence="3">
    <location>
        <begin position="252"/>
        <end position="263"/>
    </location>
</feature>
<dbReference type="PANTHER" id="PTHR19316:SF18">
    <property type="entry name" value="HSP70-BINDING PROTEIN 1"/>
    <property type="match status" value="1"/>
</dbReference>
<dbReference type="GO" id="GO:0005783">
    <property type="term" value="C:endoplasmic reticulum"/>
    <property type="evidence" value="ECO:0007669"/>
    <property type="project" value="TreeGrafter"/>
</dbReference>
<dbReference type="EMBL" id="LNZH02000216">
    <property type="protein sequence ID" value="OCB84148.1"/>
    <property type="molecule type" value="Genomic_DNA"/>
</dbReference>
<dbReference type="AlphaFoldDB" id="A0A9Q5HQJ2"/>
<accession>A0A9Q5HQJ2</accession>